<reference evidence="9 10" key="1">
    <citation type="journal article" date="2023" name="Commun. Biol.">
        <title>Genome analysis of Parmales, the sister group of diatoms, reveals the evolutionary specialization of diatoms from phago-mixotrophs to photoautotrophs.</title>
        <authorList>
            <person name="Ban H."/>
            <person name="Sato S."/>
            <person name="Yoshikawa S."/>
            <person name="Yamada K."/>
            <person name="Nakamura Y."/>
            <person name="Ichinomiya M."/>
            <person name="Sato N."/>
            <person name="Blanc-Mathieu R."/>
            <person name="Endo H."/>
            <person name="Kuwata A."/>
            <person name="Ogata H."/>
        </authorList>
    </citation>
    <scope>NUCLEOTIDE SEQUENCE [LARGE SCALE GENOMIC DNA]</scope>
</reference>
<dbReference type="Pfam" id="PF00168">
    <property type="entry name" value="C2"/>
    <property type="match status" value="3"/>
</dbReference>
<evidence type="ECO:0000256" key="2">
    <source>
        <dbReference type="ARBA" id="ARBA00022692"/>
    </source>
</evidence>
<proteinExistence type="predicted"/>
<dbReference type="SMART" id="SM00239">
    <property type="entry name" value="C2"/>
    <property type="match status" value="2"/>
</dbReference>
<evidence type="ECO:0000313" key="10">
    <source>
        <dbReference type="Proteomes" id="UP001165060"/>
    </source>
</evidence>
<evidence type="ECO:0000313" key="9">
    <source>
        <dbReference type="EMBL" id="GMI21945.1"/>
    </source>
</evidence>
<evidence type="ECO:0000256" key="7">
    <source>
        <dbReference type="SAM" id="Phobius"/>
    </source>
</evidence>
<accession>A0ABQ6M924</accession>
<dbReference type="Proteomes" id="UP001165060">
    <property type="component" value="Unassembled WGS sequence"/>
</dbReference>
<sequence>MAPIPPPPTHKRGTVQIVALGCRKLRSSSAVFGVTKPFVKMRVGSSEEVTTRPSARPLPTHCNYSEVLEINDVLLPADTDIAPFLDIKVFDKGSLGTNTLLGTGSFCLNETKFYEQFGGGRGVEAGRAGGEGENEEATDLSYIHDAPYMKDRKVLTDEFKTAPLFSVIEIFRAKKKAVFTETTKYELEVVGKFHAFVRILPDGHTAKTKEDKWIEKMIELMKTPKKYNVNVYILEGTALTAMDDKSSDPYLKLKIAGHESKGETHMKTLKPEFYERHTISCKIPGDALLNVDVMDWDRFSSDDVIGSTVIDLEERWFSSEWQKMAVKPLENRPIYVKSSTQPQGQLQMWVDIAEKKAGGGKGGGMPLYDITPPPPADFECRIVVWKCEGIPAGDDFSDQSDMYVKLRLGETEWRSTDVHYFAKKGKGSFNFRFKFPLKLRHGGKVVGGGEGASYLKVQIWDADLLVSDCLAEGQMDLQDAMKTAFNTRELGMEYNVFGESGKQLKAAAARLKMEKQKSEYVIQKPKKNAAVEQDEEPNENTSLLGGERDLESGQRLEPPEPLVPPPPAAKKANKKKKAGMIDGIRGSMGLTAPENSGWLNFSKTNLRTGAVEKRGKVLLGIEILPESLAARRVCGEGREEPNNFPVLPPPDGRVDFTKMMNPFYAAQQCMGDALAKECGMGCCCILFVGGFIAFGVLLGPEIQILLSVLNMVPTVVAQIILVTLFSSCTLCCCYFYCCFCKKDREDHEDMDAM</sequence>
<feature type="compositionally biased region" description="Pro residues" evidence="6">
    <location>
        <begin position="559"/>
        <end position="568"/>
    </location>
</feature>
<feature type="domain" description="C2" evidence="8">
    <location>
        <begin position="1"/>
        <end position="121"/>
    </location>
</feature>
<dbReference type="InterPro" id="IPR037721">
    <property type="entry name" value="Ferlin"/>
</dbReference>
<evidence type="ECO:0000256" key="1">
    <source>
        <dbReference type="ARBA" id="ARBA00004167"/>
    </source>
</evidence>
<protein>
    <recommendedName>
        <fullName evidence="8">C2 domain-containing protein</fullName>
    </recommendedName>
</protein>
<comment type="caution">
    <text evidence="9">The sequence shown here is derived from an EMBL/GenBank/DDBJ whole genome shotgun (WGS) entry which is preliminary data.</text>
</comment>
<dbReference type="Gene3D" id="2.60.40.150">
    <property type="entry name" value="C2 domain"/>
    <property type="match status" value="2"/>
</dbReference>
<dbReference type="InterPro" id="IPR035892">
    <property type="entry name" value="C2_domain_sf"/>
</dbReference>
<feature type="compositionally biased region" description="Basic and acidic residues" evidence="6">
    <location>
        <begin position="546"/>
        <end position="558"/>
    </location>
</feature>
<feature type="transmembrane region" description="Helical" evidence="7">
    <location>
        <begin position="711"/>
        <end position="737"/>
    </location>
</feature>
<evidence type="ECO:0000256" key="4">
    <source>
        <dbReference type="ARBA" id="ARBA00022989"/>
    </source>
</evidence>
<feature type="region of interest" description="Disordered" evidence="6">
    <location>
        <begin position="522"/>
        <end position="575"/>
    </location>
</feature>
<keyword evidence="5 7" id="KW-0472">Membrane</keyword>
<keyword evidence="10" id="KW-1185">Reference proteome</keyword>
<feature type="domain" description="C2" evidence="8">
    <location>
        <begin position="208"/>
        <end position="325"/>
    </location>
</feature>
<dbReference type="SUPFAM" id="SSF49562">
    <property type="entry name" value="C2 domain (Calcium/lipid-binding domain, CaLB)"/>
    <property type="match status" value="3"/>
</dbReference>
<dbReference type="EMBL" id="BRYB01000066">
    <property type="protein sequence ID" value="GMI21945.1"/>
    <property type="molecule type" value="Genomic_DNA"/>
</dbReference>
<dbReference type="InterPro" id="IPR037724">
    <property type="entry name" value="C2E_Ferlin"/>
</dbReference>
<evidence type="ECO:0000256" key="5">
    <source>
        <dbReference type="ARBA" id="ARBA00023136"/>
    </source>
</evidence>
<dbReference type="InterPro" id="IPR000008">
    <property type="entry name" value="C2_dom"/>
</dbReference>
<keyword evidence="3" id="KW-0677">Repeat</keyword>
<evidence type="ECO:0000259" key="8">
    <source>
        <dbReference type="PROSITE" id="PS50004"/>
    </source>
</evidence>
<dbReference type="PANTHER" id="PTHR12546:SF33">
    <property type="entry name" value="SPERM VESICLE FUSION PROTEIN FER-1"/>
    <property type="match status" value="1"/>
</dbReference>
<evidence type="ECO:0000256" key="3">
    <source>
        <dbReference type="ARBA" id="ARBA00022737"/>
    </source>
</evidence>
<organism evidence="9 10">
    <name type="scientific">Tetraparma gracilis</name>
    <dbReference type="NCBI Taxonomy" id="2962635"/>
    <lineage>
        <taxon>Eukaryota</taxon>
        <taxon>Sar</taxon>
        <taxon>Stramenopiles</taxon>
        <taxon>Ochrophyta</taxon>
        <taxon>Bolidophyceae</taxon>
        <taxon>Parmales</taxon>
        <taxon>Triparmaceae</taxon>
        <taxon>Tetraparma</taxon>
    </lineage>
</organism>
<comment type="subcellular location">
    <subcellularLocation>
        <location evidence="1">Membrane</location>
        <topology evidence="1">Single-pass membrane protein</topology>
    </subcellularLocation>
</comment>
<feature type="domain" description="C2" evidence="8">
    <location>
        <begin position="361"/>
        <end position="490"/>
    </location>
</feature>
<dbReference type="PROSITE" id="PS50004">
    <property type="entry name" value="C2"/>
    <property type="match status" value="3"/>
</dbReference>
<gene>
    <name evidence="9" type="ORF">TeGR_g6317</name>
</gene>
<dbReference type="PANTHER" id="PTHR12546">
    <property type="entry name" value="FER-1-LIKE"/>
    <property type="match status" value="1"/>
</dbReference>
<evidence type="ECO:0000256" key="6">
    <source>
        <dbReference type="SAM" id="MobiDB-lite"/>
    </source>
</evidence>
<dbReference type="CDD" id="cd00030">
    <property type="entry name" value="C2"/>
    <property type="match status" value="1"/>
</dbReference>
<keyword evidence="2 7" id="KW-0812">Transmembrane</keyword>
<name>A0ABQ6M924_9STRA</name>
<dbReference type="CDD" id="cd04037">
    <property type="entry name" value="C2E_Ferlin"/>
    <property type="match status" value="1"/>
</dbReference>
<keyword evidence="4 7" id="KW-1133">Transmembrane helix</keyword>